<reference evidence="5 6" key="1">
    <citation type="submission" date="2024-02" db="EMBL/GenBank/DDBJ databases">
        <title>High-quality chromosome-scale genome assembly of Pensacola bahiagrass (Paspalum notatum Flugge var. saurae).</title>
        <authorList>
            <person name="Vega J.M."/>
            <person name="Podio M."/>
            <person name="Orjuela J."/>
            <person name="Siena L.A."/>
            <person name="Pessino S.C."/>
            <person name="Combes M.C."/>
            <person name="Mariac C."/>
            <person name="Albertini E."/>
            <person name="Pupilli F."/>
            <person name="Ortiz J.P.A."/>
            <person name="Leblanc O."/>
        </authorList>
    </citation>
    <scope>NUCLEOTIDE SEQUENCE [LARGE SCALE GENOMIC DNA]</scope>
    <source>
        <strain evidence="5">R1</strain>
        <tissue evidence="5">Leaf</tissue>
    </source>
</reference>
<keyword evidence="6" id="KW-1185">Reference proteome</keyword>
<dbReference type="SUPFAM" id="SSF53756">
    <property type="entry name" value="UDP-Glycosyltransferase/glycogen phosphorylase"/>
    <property type="match status" value="1"/>
</dbReference>
<accession>A0AAQ3PRV6</accession>
<dbReference type="PANTHER" id="PTHR11926:SF1505">
    <property type="entry name" value="GLYCOSYLTRANSFERASE"/>
    <property type="match status" value="1"/>
</dbReference>
<comment type="similarity">
    <text evidence="1 3">Belongs to the UDP-glycosyltransferase family.</text>
</comment>
<evidence type="ECO:0000313" key="6">
    <source>
        <dbReference type="Proteomes" id="UP001341281"/>
    </source>
</evidence>
<keyword evidence="3" id="KW-0328">Glycosyltransferase</keyword>
<dbReference type="Proteomes" id="UP001341281">
    <property type="component" value="Chromosome 01"/>
</dbReference>
<dbReference type="InterPro" id="IPR035595">
    <property type="entry name" value="UDP_glycos_trans_CS"/>
</dbReference>
<dbReference type="PANTHER" id="PTHR11926">
    <property type="entry name" value="GLUCOSYL/GLUCURONOSYL TRANSFERASES"/>
    <property type="match status" value="1"/>
</dbReference>
<evidence type="ECO:0000256" key="2">
    <source>
        <dbReference type="ARBA" id="ARBA00022679"/>
    </source>
</evidence>
<evidence type="ECO:0000256" key="3">
    <source>
        <dbReference type="RuleBase" id="RU003718"/>
    </source>
</evidence>
<protein>
    <recommendedName>
        <fullName evidence="4">Glycosyltransferase</fullName>
        <ecNumber evidence="4">2.4.1.-</ecNumber>
    </recommendedName>
</protein>
<evidence type="ECO:0000256" key="4">
    <source>
        <dbReference type="RuleBase" id="RU362057"/>
    </source>
</evidence>
<sequence>MAGDGDGDAGRHGGGGGGRDVDRCHFLVAAYGHQGHLTPARALARRLARGGARVTLSVAASAHARMFPSPSPGGSSLDDVESEEASDGLIAYAPYSDGFGFGSRPRTAEERARRRRESADSLSRVLARLRAAGRPVTCVVSAMLLPAADAAAVHGVPLAVFWNQSAAALAAYYHYFHRGHDDERGVVAAPDPAREEVWLLPGMPALRVPRDLPSFIVDATGGGDSDKAAGAVDTMRALVEVVGRGKPTVLVNTLDALEVEADALQAMRQHQRLDVVAVGAVAVPMVVPLRRQRTDAAAGGGEEDRIHLFERDRKGYMEWLDARPGSSVVYVSFGSMLGYDKRQVEEMLRGLRGSGRPYLWVVPKDGRDEEVERCLTDNGGGGGGAAEEQGMVLEWCDQIEVLSHPSTGCFVTHCGWNSTLEAVATGVPVVAVPYWSDQPLNARLVEEWGVGVRAERDATSGLLVGAELASCVEAVMGDGDEARSIHERVRDLKDQVRREVVHESGRVDSRLKNLIAAMQNRK</sequence>
<dbReference type="CDD" id="cd03784">
    <property type="entry name" value="GT1_Gtf-like"/>
    <property type="match status" value="1"/>
</dbReference>
<dbReference type="EC" id="2.4.1.-" evidence="4"/>
<name>A0AAQ3PRV6_PASNO</name>
<dbReference type="Gene3D" id="3.40.50.2000">
    <property type="entry name" value="Glycogen Phosphorylase B"/>
    <property type="match status" value="2"/>
</dbReference>
<dbReference type="GO" id="GO:0080044">
    <property type="term" value="F:quercetin 7-O-glucosyltransferase activity"/>
    <property type="evidence" value="ECO:0007669"/>
    <property type="project" value="TreeGrafter"/>
</dbReference>
<organism evidence="5 6">
    <name type="scientific">Paspalum notatum var. saurae</name>
    <dbReference type="NCBI Taxonomy" id="547442"/>
    <lineage>
        <taxon>Eukaryota</taxon>
        <taxon>Viridiplantae</taxon>
        <taxon>Streptophyta</taxon>
        <taxon>Embryophyta</taxon>
        <taxon>Tracheophyta</taxon>
        <taxon>Spermatophyta</taxon>
        <taxon>Magnoliopsida</taxon>
        <taxon>Liliopsida</taxon>
        <taxon>Poales</taxon>
        <taxon>Poaceae</taxon>
        <taxon>PACMAD clade</taxon>
        <taxon>Panicoideae</taxon>
        <taxon>Andropogonodae</taxon>
        <taxon>Paspaleae</taxon>
        <taxon>Paspalinae</taxon>
        <taxon>Paspalum</taxon>
    </lineage>
</organism>
<dbReference type="Pfam" id="PF00201">
    <property type="entry name" value="UDPGT"/>
    <property type="match status" value="1"/>
</dbReference>
<proteinExistence type="inferred from homology"/>
<dbReference type="EMBL" id="CP144745">
    <property type="protein sequence ID" value="WVZ54489.1"/>
    <property type="molecule type" value="Genomic_DNA"/>
</dbReference>
<dbReference type="GO" id="GO:0080043">
    <property type="term" value="F:quercetin 3-O-glucosyltransferase activity"/>
    <property type="evidence" value="ECO:0007669"/>
    <property type="project" value="TreeGrafter"/>
</dbReference>
<evidence type="ECO:0000313" key="5">
    <source>
        <dbReference type="EMBL" id="WVZ54489.1"/>
    </source>
</evidence>
<dbReference type="AlphaFoldDB" id="A0AAQ3PRV6"/>
<dbReference type="PROSITE" id="PS00375">
    <property type="entry name" value="UDPGT"/>
    <property type="match status" value="1"/>
</dbReference>
<evidence type="ECO:0000256" key="1">
    <source>
        <dbReference type="ARBA" id="ARBA00009995"/>
    </source>
</evidence>
<keyword evidence="2 3" id="KW-0808">Transferase</keyword>
<gene>
    <name evidence="5" type="ORF">U9M48_005276</name>
</gene>
<dbReference type="FunFam" id="3.40.50.2000:FF:000019">
    <property type="entry name" value="Glycosyltransferase"/>
    <property type="match status" value="1"/>
</dbReference>
<dbReference type="InterPro" id="IPR002213">
    <property type="entry name" value="UDP_glucos_trans"/>
</dbReference>